<sequence>MLTLLGGLVVIAVIGLGAVFLATDIMIPVGIMLIVAGLVHEVFHG</sequence>
<keyword evidence="1" id="KW-0472">Membrane</keyword>
<keyword evidence="1" id="KW-1133">Transmembrane helix</keyword>
<organism evidence="2 3">
    <name type="scientific">Acetobacter orleanensis</name>
    <dbReference type="NCBI Taxonomy" id="104099"/>
    <lineage>
        <taxon>Bacteria</taxon>
        <taxon>Pseudomonadati</taxon>
        <taxon>Pseudomonadota</taxon>
        <taxon>Alphaproteobacteria</taxon>
        <taxon>Acetobacterales</taxon>
        <taxon>Acetobacteraceae</taxon>
        <taxon>Acetobacter</taxon>
    </lineage>
</organism>
<gene>
    <name evidence="2" type="ORF">AOR01nite_20780</name>
</gene>
<dbReference type="Proteomes" id="UP000317617">
    <property type="component" value="Unassembled WGS sequence"/>
</dbReference>
<dbReference type="AlphaFoldDB" id="A0A4Y3TKU2"/>
<proteinExistence type="predicted"/>
<protein>
    <submittedName>
        <fullName evidence="2">Uncharacterized protein</fullName>
    </submittedName>
</protein>
<comment type="caution">
    <text evidence="2">The sequence shown here is derived from an EMBL/GenBank/DDBJ whole genome shotgun (WGS) entry which is preliminary data.</text>
</comment>
<accession>A0A4Y3TKU2</accession>
<name>A0A4Y3TKU2_9PROT</name>
<dbReference type="EMBL" id="BJMU01000014">
    <property type="protein sequence ID" value="GEB83601.1"/>
    <property type="molecule type" value="Genomic_DNA"/>
</dbReference>
<evidence type="ECO:0000313" key="2">
    <source>
        <dbReference type="EMBL" id="GEB83601.1"/>
    </source>
</evidence>
<reference evidence="2 3" key="1">
    <citation type="submission" date="2019-06" db="EMBL/GenBank/DDBJ databases">
        <title>Whole genome shotgun sequence of Acetobacter orleanensis NBRC 13752.</title>
        <authorList>
            <person name="Hosoyama A."/>
            <person name="Uohara A."/>
            <person name="Ohji S."/>
            <person name="Ichikawa N."/>
        </authorList>
    </citation>
    <scope>NUCLEOTIDE SEQUENCE [LARGE SCALE GENOMIC DNA]</scope>
    <source>
        <strain evidence="2 3">NBRC 13752</strain>
    </source>
</reference>
<dbReference type="RefSeq" id="WP_156102453.1">
    <property type="nucleotide sequence ID" value="NZ_BJMU01000014.1"/>
</dbReference>
<feature type="transmembrane region" description="Helical" evidence="1">
    <location>
        <begin position="6"/>
        <end position="39"/>
    </location>
</feature>
<keyword evidence="3" id="KW-1185">Reference proteome</keyword>
<evidence type="ECO:0000256" key="1">
    <source>
        <dbReference type="SAM" id="Phobius"/>
    </source>
</evidence>
<keyword evidence="1" id="KW-0812">Transmembrane</keyword>
<evidence type="ECO:0000313" key="3">
    <source>
        <dbReference type="Proteomes" id="UP000317617"/>
    </source>
</evidence>